<evidence type="ECO:0000313" key="1">
    <source>
        <dbReference type="EMBL" id="CBY07948.1"/>
    </source>
</evidence>
<reference evidence="1" key="1">
    <citation type="journal article" date="2010" name="Science">
        <title>Plasticity of animal genome architecture unmasked by rapid evolution of a pelagic tunicate.</title>
        <authorList>
            <person name="Denoeud F."/>
            <person name="Henriet S."/>
            <person name="Mungpakdee S."/>
            <person name="Aury J.M."/>
            <person name="Da Silva C."/>
            <person name="Brinkmann H."/>
            <person name="Mikhaleva J."/>
            <person name="Olsen L.C."/>
            <person name="Jubin C."/>
            <person name="Canestro C."/>
            <person name="Bouquet J.M."/>
            <person name="Danks G."/>
            <person name="Poulain J."/>
            <person name="Campsteijn C."/>
            <person name="Adamski M."/>
            <person name="Cross I."/>
            <person name="Yadetie F."/>
            <person name="Muffato M."/>
            <person name="Louis A."/>
            <person name="Butcher S."/>
            <person name="Tsagkogeorga G."/>
            <person name="Konrad A."/>
            <person name="Singh S."/>
            <person name="Jensen M.F."/>
            <person name="Cong E.H."/>
            <person name="Eikeseth-Otteraa H."/>
            <person name="Noel B."/>
            <person name="Anthouard V."/>
            <person name="Porcel B.M."/>
            <person name="Kachouri-Lafond R."/>
            <person name="Nishino A."/>
            <person name="Ugolini M."/>
            <person name="Chourrout P."/>
            <person name="Nishida H."/>
            <person name="Aasland R."/>
            <person name="Huzurbazar S."/>
            <person name="Westhof E."/>
            <person name="Delsuc F."/>
            <person name="Lehrach H."/>
            <person name="Reinhardt R."/>
            <person name="Weissenbach J."/>
            <person name="Roy S.W."/>
            <person name="Artiguenave F."/>
            <person name="Postlethwait J.H."/>
            <person name="Manak J.R."/>
            <person name="Thompson E.M."/>
            <person name="Jaillon O."/>
            <person name="Du Pasquier L."/>
            <person name="Boudinot P."/>
            <person name="Liberles D.A."/>
            <person name="Volff J.N."/>
            <person name="Philippe H."/>
            <person name="Lenhard B."/>
            <person name="Roest Crollius H."/>
            <person name="Wincker P."/>
            <person name="Chourrout D."/>
        </authorList>
    </citation>
    <scope>NUCLEOTIDE SEQUENCE [LARGE SCALE GENOMIC DNA]</scope>
</reference>
<keyword evidence="2" id="KW-1185">Reference proteome</keyword>
<gene>
    <name evidence="1" type="ORF">GSOID_T00003311001</name>
</gene>
<dbReference type="AlphaFoldDB" id="E4X729"/>
<organism evidence="1">
    <name type="scientific">Oikopleura dioica</name>
    <name type="common">Tunicate</name>
    <dbReference type="NCBI Taxonomy" id="34765"/>
    <lineage>
        <taxon>Eukaryota</taxon>
        <taxon>Metazoa</taxon>
        <taxon>Chordata</taxon>
        <taxon>Tunicata</taxon>
        <taxon>Appendicularia</taxon>
        <taxon>Copelata</taxon>
        <taxon>Oikopleuridae</taxon>
        <taxon>Oikopleura</taxon>
    </lineage>
</organism>
<dbReference type="EMBL" id="FN653027">
    <property type="protein sequence ID" value="CBY07948.1"/>
    <property type="molecule type" value="Genomic_DNA"/>
</dbReference>
<protein>
    <submittedName>
        <fullName evidence="1">Uncharacterized protein</fullName>
    </submittedName>
</protein>
<evidence type="ECO:0000313" key="2">
    <source>
        <dbReference type="Proteomes" id="UP000001307"/>
    </source>
</evidence>
<dbReference type="Proteomes" id="UP000001307">
    <property type="component" value="Unassembled WGS sequence"/>
</dbReference>
<proteinExistence type="predicted"/>
<name>E4X729_OIKDI</name>
<accession>E4X729</accession>
<dbReference type="InParanoid" id="E4X729"/>
<sequence>MEQTGRLGTRTRHQRWQCRYYARPQSRRTIRYYLTSHCFPLLRGKLHSLRWRS</sequence>